<dbReference type="PANTHER" id="PTHR30329:SF21">
    <property type="entry name" value="LIPOPROTEIN YIAD-RELATED"/>
    <property type="match status" value="1"/>
</dbReference>
<feature type="compositionally biased region" description="Polar residues" evidence="2">
    <location>
        <begin position="268"/>
        <end position="277"/>
    </location>
</feature>
<dbReference type="RefSeq" id="WP_136863792.1">
    <property type="nucleotide sequence ID" value="NZ_SWCJ01000009.1"/>
</dbReference>
<dbReference type="InterPro" id="IPR006665">
    <property type="entry name" value="OmpA-like"/>
</dbReference>
<dbReference type="InterPro" id="IPR041544">
    <property type="entry name" value="MotY_N"/>
</dbReference>
<dbReference type="OrthoDB" id="6905929at2"/>
<reference evidence="4 5" key="1">
    <citation type="submission" date="2019-04" db="EMBL/GenBank/DDBJ databases">
        <authorList>
            <person name="Hwang J.C."/>
        </authorList>
    </citation>
    <scope>NUCLEOTIDE SEQUENCE [LARGE SCALE GENOMIC DNA]</scope>
    <source>
        <strain evidence="4 5">IMCC35002</strain>
    </source>
</reference>
<feature type="compositionally biased region" description="Basic residues" evidence="2">
    <location>
        <begin position="278"/>
        <end position="288"/>
    </location>
</feature>
<evidence type="ECO:0000259" key="3">
    <source>
        <dbReference type="PROSITE" id="PS51123"/>
    </source>
</evidence>
<dbReference type="SUPFAM" id="SSF103088">
    <property type="entry name" value="OmpA-like"/>
    <property type="match status" value="1"/>
</dbReference>
<evidence type="ECO:0000313" key="4">
    <source>
        <dbReference type="EMBL" id="TKB54243.1"/>
    </source>
</evidence>
<accession>A0A4V5NW11</accession>
<organism evidence="4 5">
    <name type="scientific">Ferrimonas aestuarii</name>
    <dbReference type="NCBI Taxonomy" id="2569539"/>
    <lineage>
        <taxon>Bacteria</taxon>
        <taxon>Pseudomonadati</taxon>
        <taxon>Pseudomonadota</taxon>
        <taxon>Gammaproteobacteria</taxon>
        <taxon>Alteromonadales</taxon>
        <taxon>Ferrimonadaceae</taxon>
        <taxon>Ferrimonas</taxon>
    </lineage>
</organism>
<evidence type="ECO:0000256" key="1">
    <source>
        <dbReference type="PROSITE-ProRule" id="PRU00473"/>
    </source>
</evidence>
<keyword evidence="5" id="KW-1185">Reference proteome</keyword>
<dbReference type="GO" id="GO:0016020">
    <property type="term" value="C:membrane"/>
    <property type="evidence" value="ECO:0007669"/>
    <property type="project" value="UniProtKB-UniRule"/>
</dbReference>
<evidence type="ECO:0000313" key="5">
    <source>
        <dbReference type="Proteomes" id="UP000305675"/>
    </source>
</evidence>
<sequence>MQYKIGFATLLTLVSTSVSSGVRNYVASIDQSHWNLETSSPLQCTLKHTIPNYGTAVFESKAGRTMDLDFVLKMKRKPERETAASLRSVAPSWRPGIPARDIVRLTYQPQFDAEVSKQAAWVMLTELEQGMQPTFYYQDWYNPVDQVAVGLNAANFHNSYFEFVSCIDSLLPYGFEDIAFTVLNFRDRNGTLTPTSRKKLSRIKEFLSYDPNLELVLIDAYTDSFGGDAENMSISSGQAENLKQFFLDAGISSDRIVTQSHGEKRHIATNSSASGRAQNRRVVIRMER</sequence>
<dbReference type="PROSITE" id="PS51123">
    <property type="entry name" value="OMPA_2"/>
    <property type="match status" value="1"/>
</dbReference>
<dbReference type="Pfam" id="PF00691">
    <property type="entry name" value="OmpA"/>
    <property type="match status" value="1"/>
</dbReference>
<proteinExistence type="predicted"/>
<dbReference type="InterPro" id="IPR050330">
    <property type="entry name" value="Bact_OuterMem_StrucFunc"/>
</dbReference>
<dbReference type="PANTHER" id="PTHR30329">
    <property type="entry name" value="STATOR ELEMENT OF FLAGELLAR MOTOR COMPLEX"/>
    <property type="match status" value="1"/>
</dbReference>
<feature type="region of interest" description="Disordered" evidence="2">
    <location>
        <begin position="260"/>
        <end position="288"/>
    </location>
</feature>
<keyword evidence="1" id="KW-0472">Membrane</keyword>
<dbReference type="PRINTS" id="PR01023">
    <property type="entry name" value="NAFLGMOTY"/>
</dbReference>
<dbReference type="AlphaFoldDB" id="A0A4V5NW11"/>
<gene>
    <name evidence="4" type="ORF">FCL42_12665</name>
</gene>
<evidence type="ECO:0000256" key="2">
    <source>
        <dbReference type="SAM" id="MobiDB-lite"/>
    </source>
</evidence>
<dbReference type="Proteomes" id="UP000305675">
    <property type="component" value="Unassembled WGS sequence"/>
</dbReference>
<dbReference type="EMBL" id="SWCJ01000009">
    <property type="protein sequence ID" value="TKB54243.1"/>
    <property type="molecule type" value="Genomic_DNA"/>
</dbReference>
<dbReference type="CDD" id="cd07185">
    <property type="entry name" value="OmpA_C-like"/>
    <property type="match status" value="1"/>
</dbReference>
<dbReference type="Gene3D" id="3.30.1330.60">
    <property type="entry name" value="OmpA-like domain"/>
    <property type="match status" value="1"/>
</dbReference>
<comment type="caution">
    <text evidence="4">The sequence shown here is derived from an EMBL/GenBank/DDBJ whole genome shotgun (WGS) entry which is preliminary data.</text>
</comment>
<dbReference type="InterPro" id="IPR036737">
    <property type="entry name" value="OmpA-like_sf"/>
</dbReference>
<dbReference type="Gene3D" id="2.60.40.2540">
    <property type="match status" value="1"/>
</dbReference>
<feature type="domain" description="OmpA-like" evidence="3">
    <location>
        <begin position="173"/>
        <end position="288"/>
    </location>
</feature>
<dbReference type="Pfam" id="PF18393">
    <property type="entry name" value="MotY_N"/>
    <property type="match status" value="1"/>
</dbReference>
<name>A0A4V5NW11_9GAMM</name>
<protein>
    <submittedName>
        <fullName evidence="4">OmpA family protein</fullName>
    </submittedName>
</protein>